<protein>
    <submittedName>
        <fullName evidence="2">Uncharacterized protein</fullName>
    </submittedName>
</protein>
<dbReference type="Proteomes" id="UP000298652">
    <property type="component" value="Chromosome 5"/>
</dbReference>
<dbReference type="AlphaFoldDB" id="A0A4U6UE57"/>
<evidence type="ECO:0000313" key="3">
    <source>
        <dbReference type="Proteomes" id="UP000298652"/>
    </source>
</evidence>
<dbReference type="InterPro" id="IPR007750">
    <property type="entry name" value="DUF674"/>
</dbReference>
<reference evidence="2" key="1">
    <citation type="submission" date="2019-03" db="EMBL/GenBank/DDBJ databases">
        <title>WGS assembly of Setaria viridis.</title>
        <authorList>
            <person name="Huang P."/>
            <person name="Jenkins J."/>
            <person name="Grimwood J."/>
            <person name="Barry K."/>
            <person name="Healey A."/>
            <person name="Mamidi S."/>
            <person name="Sreedasyam A."/>
            <person name="Shu S."/>
            <person name="Feldman M."/>
            <person name="Wu J."/>
            <person name="Yu Y."/>
            <person name="Chen C."/>
            <person name="Johnson J."/>
            <person name="Rokhsar D."/>
            <person name="Baxter I."/>
            <person name="Schmutz J."/>
            <person name="Brutnell T."/>
            <person name="Kellogg E."/>
        </authorList>
    </citation>
    <scope>NUCLEOTIDE SEQUENCE [LARGE SCALE GENOMIC DNA]</scope>
</reference>
<dbReference type="Pfam" id="PF05056">
    <property type="entry name" value="DUF674"/>
    <property type="match status" value="1"/>
</dbReference>
<dbReference type="Gramene" id="TKW13512">
    <property type="protein sequence ID" value="TKW13512"/>
    <property type="gene ID" value="SEVIR_5G106100v2"/>
</dbReference>
<evidence type="ECO:0000313" key="2">
    <source>
        <dbReference type="EMBL" id="TKW13512.1"/>
    </source>
</evidence>
<keyword evidence="3" id="KW-1185">Reference proteome</keyword>
<organism evidence="2 3">
    <name type="scientific">Setaria viridis</name>
    <name type="common">Green bristlegrass</name>
    <name type="synonym">Setaria italica subsp. viridis</name>
    <dbReference type="NCBI Taxonomy" id="4556"/>
    <lineage>
        <taxon>Eukaryota</taxon>
        <taxon>Viridiplantae</taxon>
        <taxon>Streptophyta</taxon>
        <taxon>Embryophyta</taxon>
        <taxon>Tracheophyta</taxon>
        <taxon>Spermatophyta</taxon>
        <taxon>Magnoliopsida</taxon>
        <taxon>Liliopsida</taxon>
        <taxon>Poales</taxon>
        <taxon>Poaceae</taxon>
        <taxon>PACMAD clade</taxon>
        <taxon>Panicoideae</taxon>
        <taxon>Panicodae</taxon>
        <taxon>Paniceae</taxon>
        <taxon>Cenchrinae</taxon>
        <taxon>Setaria</taxon>
    </lineage>
</organism>
<feature type="compositionally biased region" description="Basic residues" evidence="1">
    <location>
        <begin position="159"/>
        <end position="173"/>
    </location>
</feature>
<feature type="compositionally biased region" description="Gly residues" evidence="1">
    <location>
        <begin position="141"/>
        <end position="151"/>
    </location>
</feature>
<dbReference type="EMBL" id="CM016556">
    <property type="protein sequence ID" value="TKW13512.1"/>
    <property type="molecule type" value="Genomic_DNA"/>
</dbReference>
<name>A0A4U6UE57_SETVI</name>
<feature type="region of interest" description="Disordered" evidence="1">
    <location>
        <begin position="117"/>
        <end position="181"/>
    </location>
</feature>
<gene>
    <name evidence="2" type="ORF">SEVIR_5G106100v2</name>
</gene>
<proteinExistence type="predicted"/>
<accession>A0A4U6UE57</accession>
<evidence type="ECO:0000256" key="1">
    <source>
        <dbReference type="SAM" id="MobiDB-lite"/>
    </source>
</evidence>
<sequence>MAAEADTSTTASFTVKLLINTRERRVVFAETTRDAVDFLYSLVASPDTSIPFDEETLDGCTSNLAQSVHELDELEGLEDHLPPPPPQDPQRFFVCGGKRGAGCDGYVAERSGARCPSCGGRMDAEAPRGAPGAGCSSSGQDAGGADGGGGPDVVPDGRPHHRALARRRPRGGHQRVPTQAC</sequence>